<comment type="pathway">
    <text evidence="2">Amino-acid biosynthesis; L-isoleucine biosynthesis; L-isoleucine from 2-oxobutanoate: step 4/4.</text>
</comment>
<organism evidence="11 12">
    <name type="scientific">Microscilla marina ATCC 23134</name>
    <dbReference type="NCBI Taxonomy" id="313606"/>
    <lineage>
        <taxon>Bacteria</taxon>
        <taxon>Pseudomonadati</taxon>
        <taxon>Bacteroidota</taxon>
        <taxon>Cytophagia</taxon>
        <taxon>Cytophagales</taxon>
        <taxon>Microscillaceae</taxon>
        <taxon>Microscilla</taxon>
    </lineage>
</organism>
<evidence type="ECO:0000256" key="2">
    <source>
        <dbReference type="ARBA" id="ARBA00004824"/>
    </source>
</evidence>
<dbReference type="GO" id="GO:0008652">
    <property type="term" value="P:amino acid biosynthetic process"/>
    <property type="evidence" value="ECO:0007669"/>
    <property type="project" value="UniProtKB-ARBA"/>
</dbReference>
<dbReference type="InterPro" id="IPR043132">
    <property type="entry name" value="BCAT-like_C"/>
</dbReference>
<dbReference type="InterPro" id="IPR036038">
    <property type="entry name" value="Aminotransferase-like"/>
</dbReference>
<keyword evidence="11" id="KW-0032">Aminotransferase</keyword>
<evidence type="ECO:0000256" key="9">
    <source>
        <dbReference type="ARBA" id="ARBA00048798"/>
    </source>
</evidence>
<comment type="pathway">
    <text evidence="3">Amino-acid biosynthesis; L-valine biosynthesis; L-valine from pyruvate: step 4/4.</text>
</comment>
<dbReference type="GO" id="GO:0005829">
    <property type="term" value="C:cytosol"/>
    <property type="evidence" value="ECO:0007669"/>
    <property type="project" value="TreeGrafter"/>
</dbReference>
<comment type="pathway">
    <text evidence="4">Amino-acid biosynthesis; L-leucine biosynthesis; L-leucine from 3-methyl-2-oxobutanoate: step 4/4.</text>
</comment>
<comment type="cofactor">
    <cofactor evidence="1">
        <name>pyridoxal 5'-phosphate</name>
        <dbReference type="ChEBI" id="CHEBI:597326"/>
    </cofactor>
</comment>
<dbReference type="eggNOG" id="COG0115">
    <property type="taxonomic scope" value="Bacteria"/>
</dbReference>
<reference evidence="11 12" key="1">
    <citation type="submission" date="2007-01" db="EMBL/GenBank/DDBJ databases">
        <authorList>
            <person name="Haygood M."/>
            <person name="Podell S."/>
            <person name="Anderson C."/>
            <person name="Hopkinson B."/>
            <person name="Roe K."/>
            <person name="Barbeau K."/>
            <person name="Gaasterland T."/>
            <person name="Ferriera S."/>
            <person name="Johnson J."/>
            <person name="Kravitz S."/>
            <person name="Beeson K."/>
            <person name="Sutton G."/>
            <person name="Rogers Y.-H."/>
            <person name="Friedman R."/>
            <person name="Frazier M."/>
            <person name="Venter J.C."/>
        </authorList>
    </citation>
    <scope>NUCLEOTIDE SEQUENCE [LARGE SCALE GENOMIC DNA]</scope>
    <source>
        <strain evidence="11 12">ATCC 23134</strain>
    </source>
</reference>
<name>A1ZIC4_MICM2</name>
<comment type="catalytic activity">
    <reaction evidence="8">
        <text>L-valine + 2-oxoglutarate = 3-methyl-2-oxobutanoate + L-glutamate</text>
        <dbReference type="Rhea" id="RHEA:24813"/>
        <dbReference type="ChEBI" id="CHEBI:11851"/>
        <dbReference type="ChEBI" id="CHEBI:16810"/>
        <dbReference type="ChEBI" id="CHEBI:29985"/>
        <dbReference type="ChEBI" id="CHEBI:57762"/>
        <dbReference type="EC" id="2.6.1.42"/>
    </reaction>
</comment>
<evidence type="ECO:0000256" key="3">
    <source>
        <dbReference type="ARBA" id="ARBA00004931"/>
    </source>
</evidence>
<evidence type="ECO:0000256" key="8">
    <source>
        <dbReference type="ARBA" id="ARBA00048212"/>
    </source>
</evidence>
<dbReference type="AlphaFoldDB" id="A1ZIC4"/>
<comment type="similarity">
    <text evidence="5">Belongs to the class-IV pyridoxal-phosphate-dependent aminotransferase family.</text>
</comment>
<dbReference type="Gene3D" id="3.20.10.10">
    <property type="entry name" value="D-amino Acid Aminotransferase, subunit A, domain 2"/>
    <property type="match status" value="1"/>
</dbReference>
<gene>
    <name evidence="11" type="ORF">M23134_05664</name>
</gene>
<evidence type="ECO:0000256" key="1">
    <source>
        <dbReference type="ARBA" id="ARBA00001933"/>
    </source>
</evidence>
<evidence type="ECO:0000256" key="4">
    <source>
        <dbReference type="ARBA" id="ARBA00005072"/>
    </source>
</evidence>
<comment type="catalytic activity">
    <reaction evidence="10">
        <text>L-leucine + 2-oxoglutarate = 4-methyl-2-oxopentanoate + L-glutamate</text>
        <dbReference type="Rhea" id="RHEA:18321"/>
        <dbReference type="ChEBI" id="CHEBI:16810"/>
        <dbReference type="ChEBI" id="CHEBI:17865"/>
        <dbReference type="ChEBI" id="CHEBI:29985"/>
        <dbReference type="ChEBI" id="CHEBI:57427"/>
        <dbReference type="EC" id="2.6.1.42"/>
    </reaction>
</comment>
<dbReference type="RefSeq" id="WP_004155582.1">
    <property type="nucleotide sequence ID" value="NZ_AAWS01000009.1"/>
</dbReference>
<evidence type="ECO:0000313" key="12">
    <source>
        <dbReference type="Proteomes" id="UP000004095"/>
    </source>
</evidence>
<dbReference type="InterPro" id="IPR050571">
    <property type="entry name" value="Class-IV_PLP-Dep_Aminotrnsfr"/>
</dbReference>
<accession>A1ZIC4</accession>
<sequence length="282" mass="32672">MSNYCYFNGQILPEDKVRFKTNDLGILRGYSVFDFLRTYNATPVHLDDYLVRFENSVKSFDINFLTDRDTIKEKVEELLFWRADKTVDVGIRLLMTGGYSESGFYAPELPNFLIRIEDLHPIPLARYAEGVKIITHEYQRELPEIKTTNYSRALVIAKAAQIQKATDALYHLDGNISECTRNNFFIFKGNTLVTPKSNILRGVIRKIIIELAKTKFEVEERDIYLEELKEATEAFKTGSNTRIMPVVQIDELKIHKKQVGHNTRALIQMLDEYLHATTHQTI</sequence>
<evidence type="ECO:0000256" key="7">
    <source>
        <dbReference type="ARBA" id="ARBA00022898"/>
    </source>
</evidence>
<dbReference type="GO" id="GO:0046394">
    <property type="term" value="P:carboxylic acid biosynthetic process"/>
    <property type="evidence" value="ECO:0007669"/>
    <property type="project" value="UniProtKB-ARBA"/>
</dbReference>
<dbReference type="EMBL" id="AAWS01000009">
    <property type="protein sequence ID" value="EAY29792.1"/>
    <property type="molecule type" value="Genomic_DNA"/>
</dbReference>
<dbReference type="OrthoDB" id="9805628at2"/>
<evidence type="ECO:0000256" key="5">
    <source>
        <dbReference type="ARBA" id="ARBA00009320"/>
    </source>
</evidence>
<protein>
    <recommendedName>
        <fullName evidence="6">branched-chain-amino-acid transaminase</fullName>
        <ecNumber evidence="6">2.6.1.42</ecNumber>
    </recommendedName>
</protein>
<dbReference type="PANTHER" id="PTHR42743:SF11">
    <property type="entry name" value="AMINODEOXYCHORISMATE LYASE"/>
    <property type="match status" value="1"/>
</dbReference>
<dbReference type="PANTHER" id="PTHR42743">
    <property type="entry name" value="AMINO-ACID AMINOTRANSFERASE"/>
    <property type="match status" value="1"/>
</dbReference>
<dbReference type="GO" id="GO:0004084">
    <property type="term" value="F:branched-chain-amino-acid transaminase activity"/>
    <property type="evidence" value="ECO:0007669"/>
    <property type="project" value="UniProtKB-EC"/>
</dbReference>
<dbReference type="Gene3D" id="3.30.470.10">
    <property type="match status" value="1"/>
</dbReference>
<dbReference type="SUPFAM" id="SSF56752">
    <property type="entry name" value="D-aminoacid aminotransferase-like PLP-dependent enzymes"/>
    <property type="match status" value="1"/>
</dbReference>
<dbReference type="InterPro" id="IPR043131">
    <property type="entry name" value="BCAT-like_N"/>
</dbReference>
<evidence type="ECO:0000256" key="6">
    <source>
        <dbReference type="ARBA" id="ARBA00013053"/>
    </source>
</evidence>
<proteinExistence type="inferred from homology"/>
<evidence type="ECO:0000313" key="11">
    <source>
        <dbReference type="EMBL" id="EAY29792.1"/>
    </source>
</evidence>
<comment type="caution">
    <text evidence="11">The sequence shown here is derived from an EMBL/GenBank/DDBJ whole genome shotgun (WGS) entry which is preliminary data.</text>
</comment>
<dbReference type="Pfam" id="PF01063">
    <property type="entry name" value="Aminotran_4"/>
    <property type="match status" value="1"/>
</dbReference>
<dbReference type="Proteomes" id="UP000004095">
    <property type="component" value="Unassembled WGS sequence"/>
</dbReference>
<comment type="catalytic activity">
    <reaction evidence="9">
        <text>L-isoleucine + 2-oxoglutarate = (S)-3-methyl-2-oxopentanoate + L-glutamate</text>
        <dbReference type="Rhea" id="RHEA:24801"/>
        <dbReference type="ChEBI" id="CHEBI:16810"/>
        <dbReference type="ChEBI" id="CHEBI:29985"/>
        <dbReference type="ChEBI" id="CHEBI:35146"/>
        <dbReference type="ChEBI" id="CHEBI:58045"/>
        <dbReference type="EC" id="2.6.1.42"/>
    </reaction>
</comment>
<dbReference type="InterPro" id="IPR001544">
    <property type="entry name" value="Aminotrans_IV"/>
</dbReference>
<keyword evidence="12" id="KW-1185">Reference proteome</keyword>
<keyword evidence="11" id="KW-0808">Transferase</keyword>
<evidence type="ECO:0000256" key="10">
    <source>
        <dbReference type="ARBA" id="ARBA00049229"/>
    </source>
</evidence>
<dbReference type="FunFam" id="3.20.10.10:FF:000002">
    <property type="entry name" value="D-alanine aminotransferase"/>
    <property type="match status" value="1"/>
</dbReference>
<keyword evidence="7" id="KW-0663">Pyridoxal phosphate</keyword>
<dbReference type="EC" id="2.6.1.42" evidence="6"/>